<evidence type="ECO:0000313" key="2">
    <source>
        <dbReference type="Proteomes" id="UP000564806"/>
    </source>
</evidence>
<sequence>MGYITYGKTRSKRGQVELVPEEEWIKVMWTYGKLKMPEGNEVIMEQLLKNRMLNPKQGGIFFCCQIYCIVKSAVHG</sequence>
<dbReference type="Proteomes" id="UP000564806">
    <property type="component" value="Unassembled WGS sequence"/>
</dbReference>
<gene>
    <name evidence="1" type="ORF">HPT30_27625</name>
</gene>
<reference evidence="1" key="1">
    <citation type="submission" date="2020-06" db="EMBL/GenBank/DDBJ databases">
        <title>Paenibacillus sp. nov., isolated from soil.</title>
        <authorList>
            <person name="Seo Y.L."/>
        </authorList>
    </citation>
    <scope>NUCLEOTIDE SEQUENCE [LARGE SCALE GENOMIC DNA]</scope>
    <source>
        <strain evidence="1">JW14</strain>
    </source>
</reference>
<evidence type="ECO:0000313" key="1">
    <source>
        <dbReference type="EMBL" id="NUU64126.1"/>
    </source>
</evidence>
<comment type="caution">
    <text evidence="1">The sequence shown here is derived from an EMBL/GenBank/DDBJ whole genome shotgun (WGS) entry which is preliminary data.</text>
</comment>
<proteinExistence type="predicted"/>
<organism evidence="1 2">
    <name type="scientific">Paenibacillus agri</name>
    <dbReference type="NCBI Taxonomy" id="2744309"/>
    <lineage>
        <taxon>Bacteria</taxon>
        <taxon>Bacillati</taxon>
        <taxon>Bacillota</taxon>
        <taxon>Bacilli</taxon>
        <taxon>Bacillales</taxon>
        <taxon>Paenibacillaceae</taxon>
        <taxon>Paenibacillus</taxon>
    </lineage>
</organism>
<dbReference type="EMBL" id="JABWCS010000221">
    <property type="protein sequence ID" value="NUU64126.1"/>
    <property type="molecule type" value="Genomic_DNA"/>
</dbReference>
<protein>
    <submittedName>
        <fullName evidence="1">Uncharacterized protein</fullName>
    </submittedName>
</protein>
<dbReference type="AlphaFoldDB" id="A0A850EU60"/>
<dbReference type="RefSeq" id="WP_175374477.1">
    <property type="nucleotide sequence ID" value="NZ_JABWCS010000221.1"/>
</dbReference>
<keyword evidence="2" id="KW-1185">Reference proteome</keyword>
<accession>A0A850EU60</accession>
<name>A0A850EU60_9BACL</name>